<dbReference type="AlphaFoldDB" id="A0A445D3V8"/>
<reference evidence="3 4" key="1">
    <citation type="submission" date="2019-01" db="EMBL/GenBank/DDBJ databases">
        <title>Sequencing of cultivated peanut Arachis hypogaea provides insights into genome evolution and oil improvement.</title>
        <authorList>
            <person name="Chen X."/>
        </authorList>
    </citation>
    <scope>NUCLEOTIDE SEQUENCE [LARGE SCALE GENOMIC DNA]</scope>
    <source>
        <strain evidence="4">cv. Fuhuasheng</strain>
        <tissue evidence="3">Leaves</tissue>
    </source>
</reference>
<gene>
    <name evidence="3" type="ORF">Ahy_A05g023580</name>
</gene>
<feature type="region of interest" description="Disordered" evidence="1">
    <location>
        <begin position="547"/>
        <end position="618"/>
    </location>
</feature>
<feature type="region of interest" description="Disordered" evidence="1">
    <location>
        <begin position="379"/>
        <end position="461"/>
    </location>
</feature>
<evidence type="ECO:0000259" key="2">
    <source>
        <dbReference type="Pfam" id="PF10536"/>
    </source>
</evidence>
<dbReference type="GO" id="GO:0010073">
    <property type="term" value="P:meristem maintenance"/>
    <property type="evidence" value="ECO:0007669"/>
    <property type="project" value="InterPro"/>
</dbReference>
<keyword evidence="4" id="KW-1185">Reference proteome</keyword>
<dbReference type="InterPro" id="IPR044824">
    <property type="entry name" value="MAIN-like"/>
</dbReference>
<dbReference type="PANTHER" id="PTHR46033">
    <property type="entry name" value="PROTEIN MAIN-LIKE 2"/>
    <property type="match status" value="1"/>
</dbReference>
<organism evidence="3 4">
    <name type="scientific">Arachis hypogaea</name>
    <name type="common">Peanut</name>
    <dbReference type="NCBI Taxonomy" id="3818"/>
    <lineage>
        <taxon>Eukaryota</taxon>
        <taxon>Viridiplantae</taxon>
        <taxon>Streptophyta</taxon>
        <taxon>Embryophyta</taxon>
        <taxon>Tracheophyta</taxon>
        <taxon>Spermatophyta</taxon>
        <taxon>Magnoliopsida</taxon>
        <taxon>eudicotyledons</taxon>
        <taxon>Gunneridae</taxon>
        <taxon>Pentapetalae</taxon>
        <taxon>rosids</taxon>
        <taxon>fabids</taxon>
        <taxon>Fabales</taxon>
        <taxon>Fabaceae</taxon>
        <taxon>Papilionoideae</taxon>
        <taxon>50 kb inversion clade</taxon>
        <taxon>dalbergioids sensu lato</taxon>
        <taxon>Dalbergieae</taxon>
        <taxon>Pterocarpus clade</taxon>
        <taxon>Arachis</taxon>
    </lineage>
</organism>
<dbReference type="PANTHER" id="PTHR46033:SF8">
    <property type="entry name" value="PROTEIN MAINTENANCE OF MERISTEMS-LIKE"/>
    <property type="match status" value="1"/>
</dbReference>
<feature type="compositionally biased region" description="Low complexity" evidence="1">
    <location>
        <begin position="396"/>
        <end position="407"/>
    </location>
</feature>
<feature type="compositionally biased region" description="Basic and acidic residues" evidence="1">
    <location>
        <begin position="585"/>
        <end position="594"/>
    </location>
</feature>
<name>A0A445D3V8_ARAHY</name>
<dbReference type="STRING" id="3818.A0A445D3V8"/>
<proteinExistence type="predicted"/>
<sequence>MVENYLRATGFYHVSKIGVIRGFHPLLATLVERWRPETHTFVLPVGEVTVTLEDVAYIFGLPIDGEAVSGWTDSSGDFVQSQSHAIFGREPEVSSSSKSYIKLGWVRRVRDAEPLDTEDSVRRYVRCHIFCLFGSTLFTDKSTAYAHAKYLPLLRDFDRIHTYSWGSACLAHLYRALCRASRFDTKEMDGPLNLLFVWAWERMPCIAPVPRNTLPPAEIPVAKRWSHSARTTAWSSNIVVTFMHHIDYMQEFEWRPYAGLVIPDDLHGHLDVCNTVAPLLSFECIEWHPVDQVMRQFGYAQPTPQEAREIPVDLHCMALRGVQLHEWTVIHGAWIGEWDNRQNTRLRDLHPLPTWDFSPTAEYRDWYVRSYGHLLRLSGYVPQDPQPPGPQPPAPQEFVPQQPQPHQHAVFEPFPYYVPQPPEHSHGSHHSQGSHQHQGSHHSQGSHHHQGSHHSQQPMLTIPSGHDWFEFYVGGHGDQQQQNWANASLGGWSDFSAMHSPSASAAPHRASVGESRGLQGHGNDPSSATASCDSGFLRRDYTVVDDYNPGASAPTEAGGSSTPAEAGGSVDPAEGGGLAAPGHPYDLRTERNPPDRYTPSRFGQGIMGKGQHWMAGKK</sequence>
<dbReference type="InterPro" id="IPR019557">
    <property type="entry name" value="AminoTfrase-like_pln_mobile"/>
</dbReference>
<dbReference type="EMBL" id="SDMP01000005">
    <property type="protein sequence ID" value="RYR57907.1"/>
    <property type="molecule type" value="Genomic_DNA"/>
</dbReference>
<comment type="caution">
    <text evidence="3">The sequence shown here is derived from an EMBL/GenBank/DDBJ whole genome shotgun (WGS) entry which is preliminary data.</text>
</comment>
<evidence type="ECO:0000313" key="4">
    <source>
        <dbReference type="Proteomes" id="UP000289738"/>
    </source>
</evidence>
<feature type="region of interest" description="Disordered" evidence="1">
    <location>
        <begin position="499"/>
        <end position="533"/>
    </location>
</feature>
<accession>A0A445D3V8</accession>
<dbReference type="Pfam" id="PF10536">
    <property type="entry name" value="PMD"/>
    <property type="match status" value="1"/>
</dbReference>
<feature type="compositionally biased region" description="Low complexity" evidence="1">
    <location>
        <begin position="499"/>
        <end position="510"/>
    </location>
</feature>
<dbReference type="Proteomes" id="UP000289738">
    <property type="component" value="Chromosome A05"/>
</dbReference>
<evidence type="ECO:0000313" key="3">
    <source>
        <dbReference type="EMBL" id="RYR57907.1"/>
    </source>
</evidence>
<feature type="compositionally biased region" description="Pro residues" evidence="1">
    <location>
        <begin position="384"/>
        <end position="395"/>
    </location>
</feature>
<feature type="domain" description="Aminotransferase-like plant mobile" evidence="2">
    <location>
        <begin position="10"/>
        <end position="367"/>
    </location>
</feature>
<protein>
    <recommendedName>
        <fullName evidence="2">Aminotransferase-like plant mobile domain-containing protein</fullName>
    </recommendedName>
</protein>
<evidence type="ECO:0000256" key="1">
    <source>
        <dbReference type="SAM" id="MobiDB-lite"/>
    </source>
</evidence>
<feature type="compositionally biased region" description="Basic residues" evidence="1">
    <location>
        <begin position="438"/>
        <end position="452"/>
    </location>
</feature>